<keyword evidence="2" id="KW-1185">Reference proteome</keyword>
<gene>
    <name evidence="1" type="ORF">M9H77_17299</name>
</gene>
<reference evidence="2" key="1">
    <citation type="journal article" date="2023" name="Nat. Plants">
        <title>Single-cell RNA sequencing provides a high-resolution roadmap for understanding the multicellular compartmentation of specialized metabolism.</title>
        <authorList>
            <person name="Sun S."/>
            <person name="Shen X."/>
            <person name="Li Y."/>
            <person name="Li Y."/>
            <person name="Wang S."/>
            <person name="Li R."/>
            <person name="Zhang H."/>
            <person name="Shen G."/>
            <person name="Guo B."/>
            <person name="Wei J."/>
            <person name="Xu J."/>
            <person name="St-Pierre B."/>
            <person name="Chen S."/>
            <person name="Sun C."/>
        </authorList>
    </citation>
    <scope>NUCLEOTIDE SEQUENCE [LARGE SCALE GENOMIC DNA]</scope>
</reference>
<proteinExistence type="predicted"/>
<name>A0ACC0B491_CATRO</name>
<dbReference type="EMBL" id="CM044704">
    <property type="protein sequence ID" value="KAI5667446.1"/>
    <property type="molecule type" value="Genomic_DNA"/>
</dbReference>
<organism evidence="1 2">
    <name type="scientific">Catharanthus roseus</name>
    <name type="common">Madagascar periwinkle</name>
    <name type="synonym">Vinca rosea</name>
    <dbReference type="NCBI Taxonomy" id="4058"/>
    <lineage>
        <taxon>Eukaryota</taxon>
        <taxon>Viridiplantae</taxon>
        <taxon>Streptophyta</taxon>
        <taxon>Embryophyta</taxon>
        <taxon>Tracheophyta</taxon>
        <taxon>Spermatophyta</taxon>
        <taxon>Magnoliopsida</taxon>
        <taxon>eudicotyledons</taxon>
        <taxon>Gunneridae</taxon>
        <taxon>Pentapetalae</taxon>
        <taxon>asterids</taxon>
        <taxon>lamiids</taxon>
        <taxon>Gentianales</taxon>
        <taxon>Apocynaceae</taxon>
        <taxon>Rauvolfioideae</taxon>
        <taxon>Vinceae</taxon>
        <taxon>Catharanthinae</taxon>
        <taxon>Catharanthus</taxon>
    </lineage>
</organism>
<evidence type="ECO:0000313" key="2">
    <source>
        <dbReference type="Proteomes" id="UP001060085"/>
    </source>
</evidence>
<accession>A0ACC0B491</accession>
<evidence type="ECO:0000313" key="1">
    <source>
        <dbReference type="EMBL" id="KAI5667446.1"/>
    </source>
</evidence>
<sequence>MESKRKQEMACPKLIRDICNFYIGGSNGVNAYGGRDHRNVNFTPRRYIGTSNEDSCDLMGDKNIEKESIEIEDKDRVEEKEGLVEELCSFDFMIHLEHSCTLTSMLGRNHTMEFEDQEESYKFEDEYDMTMDRHEFLEGSSSRVRDRRMVEIECYAELSTIDFQEDIFLVKWPQLSYRSPIEAIQDASEN</sequence>
<protein>
    <submittedName>
        <fullName evidence="1">Uncharacterized protein</fullName>
    </submittedName>
</protein>
<comment type="caution">
    <text evidence="1">The sequence shown here is derived from an EMBL/GenBank/DDBJ whole genome shotgun (WGS) entry which is preliminary data.</text>
</comment>
<dbReference type="Proteomes" id="UP001060085">
    <property type="component" value="Linkage Group LG04"/>
</dbReference>